<feature type="compositionally biased region" description="Polar residues" evidence="1">
    <location>
        <begin position="139"/>
        <end position="152"/>
    </location>
</feature>
<feature type="compositionally biased region" description="Basic residues" evidence="1">
    <location>
        <begin position="163"/>
        <end position="172"/>
    </location>
</feature>
<feature type="compositionally biased region" description="Low complexity" evidence="1">
    <location>
        <begin position="229"/>
        <end position="251"/>
    </location>
</feature>
<feature type="non-terminal residue" evidence="2">
    <location>
        <position position="1"/>
    </location>
</feature>
<feature type="region of interest" description="Disordered" evidence="1">
    <location>
        <begin position="198"/>
        <end position="273"/>
    </location>
</feature>
<feature type="compositionally biased region" description="Basic residues" evidence="1">
    <location>
        <begin position="252"/>
        <end position="273"/>
    </location>
</feature>
<sequence>WTTTSSPVRCGRGAIDSIRPTPDCRWAGAGGRQGCAGRSSLSWPGCPSTTSRASSRDAPPTRLRRCSRRSHGRFVSATRSVRTSTARQVTRRRATASSTVTCRRACSGSSTGWPTCRCWWSTPRGRSSRSIRWHRRSSATRPSGTKRASSSRVDPRGSSAPKPSRRRWRPRSSRTCVPPSAGTTATRACGRWSRSCARRARGSPSCGISTRSPCGSPSARRSSIRRSARSPSTATSSPCRAATSAWSSSPRPRGRPTRTRSRCSRRSACRPSR</sequence>
<dbReference type="EMBL" id="CADCVT010000372">
    <property type="protein sequence ID" value="CAA9527401.1"/>
    <property type="molecule type" value="Genomic_DNA"/>
</dbReference>
<feature type="compositionally biased region" description="Low complexity" evidence="1">
    <location>
        <begin position="73"/>
        <end position="88"/>
    </location>
</feature>
<name>A0A6J4TP91_9ACTN</name>
<feature type="compositionally biased region" description="Basic residues" evidence="1">
    <location>
        <begin position="129"/>
        <end position="138"/>
    </location>
</feature>
<feature type="compositionally biased region" description="Polar residues" evidence="1">
    <location>
        <begin position="39"/>
        <end position="53"/>
    </location>
</feature>
<dbReference type="GO" id="GO:0003677">
    <property type="term" value="F:DNA binding"/>
    <property type="evidence" value="ECO:0007669"/>
    <property type="project" value="UniProtKB-KW"/>
</dbReference>
<feature type="region of interest" description="Disordered" evidence="1">
    <location>
        <begin position="33"/>
        <end position="94"/>
    </location>
</feature>
<evidence type="ECO:0000313" key="2">
    <source>
        <dbReference type="EMBL" id="CAA9527401.1"/>
    </source>
</evidence>
<feature type="region of interest" description="Disordered" evidence="1">
    <location>
        <begin position="129"/>
        <end position="186"/>
    </location>
</feature>
<evidence type="ECO:0000256" key="1">
    <source>
        <dbReference type="SAM" id="MobiDB-lite"/>
    </source>
</evidence>
<keyword evidence="2" id="KW-0238">DNA-binding</keyword>
<gene>
    <name evidence="2" type="ORF">AVDCRST_MAG85-3363</name>
</gene>
<proteinExistence type="predicted"/>
<feature type="non-terminal residue" evidence="2">
    <location>
        <position position="273"/>
    </location>
</feature>
<dbReference type="AlphaFoldDB" id="A0A6J4TP91"/>
<organism evidence="2">
    <name type="scientific">uncultured Solirubrobacteraceae bacterium</name>
    <dbReference type="NCBI Taxonomy" id="1162706"/>
    <lineage>
        <taxon>Bacteria</taxon>
        <taxon>Bacillati</taxon>
        <taxon>Actinomycetota</taxon>
        <taxon>Thermoleophilia</taxon>
        <taxon>Solirubrobacterales</taxon>
        <taxon>Solirubrobacteraceae</taxon>
        <taxon>environmental samples</taxon>
    </lineage>
</organism>
<reference evidence="2" key="1">
    <citation type="submission" date="2020-02" db="EMBL/GenBank/DDBJ databases">
        <authorList>
            <person name="Meier V. D."/>
        </authorList>
    </citation>
    <scope>NUCLEOTIDE SEQUENCE</scope>
    <source>
        <strain evidence="2">AVDCRST_MAG85</strain>
    </source>
</reference>
<accession>A0A6J4TP91</accession>
<protein>
    <submittedName>
        <fullName evidence="2">DNA-binding protein</fullName>
    </submittedName>
</protein>
<feature type="compositionally biased region" description="Polar residues" evidence="1">
    <location>
        <begin position="206"/>
        <end position="215"/>
    </location>
</feature>
<feature type="compositionally biased region" description="Basic residues" evidence="1">
    <location>
        <begin position="62"/>
        <end position="72"/>
    </location>
</feature>